<proteinExistence type="predicted"/>
<organism evidence="2 3">
    <name type="scientific">Solanum tuberosum</name>
    <name type="common">Potato</name>
    <dbReference type="NCBI Taxonomy" id="4113"/>
    <lineage>
        <taxon>Eukaryota</taxon>
        <taxon>Viridiplantae</taxon>
        <taxon>Streptophyta</taxon>
        <taxon>Embryophyta</taxon>
        <taxon>Tracheophyta</taxon>
        <taxon>Spermatophyta</taxon>
        <taxon>Magnoliopsida</taxon>
        <taxon>eudicotyledons</taxon>
        <taxon>Gunneridae</taxon>
        <taxon>Pentapetalae</taxon>
        <taxon>asterids</taxon>
        <taxon>lamiids</taxon>
        <taxon>Solanales</taxon>
        <taxon>Solanaceae</taxon>
        <taxon>Solanoideae</taxon>
        <taxon>Solaneae</taxon>
        <taxon>Solanum</taxon>
    </lineage>
</organism>
<dbReference type="Gramene" id="PGSC0003DMT400007079">
    <property type="protein sequence ID" value="PGSC0003DMT400007079"/>
    <property type="gene ID" value="PGSC0003DMG400002740"/>
</dbReference>
<evidence type="ECO:0000256" key="1">
    <source>
        <dbReference type="SAM" id="MobiDB-lite"/>
    </source>
</evidence>
<feature type="region of interest" description="Disordered" evidence="1">
    <location>
        <begin position="59"/>
        <end position="78"/>
    </location>
</feature>
<dbReference type="Proteomes" id="UP000011115">
    <property type="component" value="Unassembled WGS sequence"/>
</dbReference>
<dbReference type="EnsemblPlants" id="PGSC0003DMT400007079">
    <property type="protein sequence ID" value="PGSC0003DMT400007079"/>
    <property type="gene ID" value="PGSC0003DMG400002740"/>
</dbReference>
<keyword evidence="3" id="KW-1185">Reference proteome</keyword>
<protein>
    <submittedName>
        <fullName evidence="2">Uncharacterized protein</fullName>
    </submittedName>
</protein>
<dbReference type="InParanoid" id="M0ZSF7"/>
<sequence>MFDEMPLAENSPFISDNEVVMSPEGFAATTEAHLLNECSQQSNHKVFVDEQFDVTTFSSEGHSDLEDEVSEEVCDIQA</sequence>
<dbReference type="HOGENOM" id="CLU_2626805_0_0_1"/>
<accession>M0ZSF7</accession>
<dbReference type="AlphaFoldDB" id="M0ZSF7"/>
<evidence type="ECO:0000313" key="3">
    <source>
        <dbReference type="Proteomes" id="UP000011115"/>
    </source>
</evidence>
<feature type="compositionally biased region" description="Acidic residues" evidence="1">
    <location>
        <begin position="65"/>
        <end position="78"/>
    </location>
</feature>
<dbReference type="PaxDb" id="4113-PGSC0003DMT400007079"/>
<reference evidence="3" key="1">
    <citation type="journal article" date="2011" name="Nature">
        <title>Genome sequence and analysis of the tuber crop potato.</title>
        <authorList>
            <consortium name="The Potato Genome Sequencing Consortium"/>
        </authorList>
    </citation>
    <scope>NUCLEOTIDE SEQUENCE [LARGE SCALE GENOMIC DNA]</scope>
    <source>
        <strain evidence="3">cv. DM1-3 516 R44</strain>
    </source>
</reference>
<reference evidence="2" key="2">
    <citation type="submission" date="2015-06" db="UniProtKB">
        <authorList>
            <consortium name="EnsemblPlants"/>
        </authorList>
    </citation>
    <scope>IDENTIFICATION</scope>
    <source>
        <strain evidence="2">DM1-3 516 R44</strain>
    </source>
</reference>
<name>M0ZSF7_SOLTU</name>
<evidence type="ECO:0000313" key="2">
    <source>
        <dbReference type="EnsemblPlants" id="PGSC0003DMT400007079"/>
    </source>
</evidence>